<keyword evidence="1" id="KW-0067">ATP-binding</keyword>
<comment type="cofactor">
    <cofactor evidence="1">
        <name>Mg(2+)</name>
        <dbReference type="ChEBI" id="CHEBI:18420"/>
    </cofactor>
</comment>
<dbReference type="GO" id="GO:0006281">
    <property type="term" value="P:DNA repair"/>
    <property type="evidence" value="ECO:0007669"/>
    <property type="project" value="UniProtKB-KW"/>
</dbReference>
<dbReference type="Gene3D" id="3.40.50.300">
    <property type="entry name" value="P-loop containing nucleotide triphosphate hydrolases"/>
    <property type="match status" value="1"/>
</dbReference>
<keyword evidence="1" id="KW-0234">DNA repair</keyword>
<evidence type="ECO:0000313" key="3">
    <source>
        <dbReference type="EMBL" id="RNA15571.1"/>
    </source>
</evidence>
<accession>A0A3M7QWS5</accession>
<dbReference type="GO" id="GO:0016887">
    <property type="term" value="F:ATP hydrolysis activity"/>
    <property type="evidence" value="ECO:0007669"/>
    <property type="project" value="RHEA"/>
</dbReference>
<keyword evidence="1" id="KW-0547">Nucleotide-binding</keyword>
<name>A0A3M7QWS5_BRAPC</name>
<proteinExistence type="inferred from homology"/>
<comment type="caution">
    <text evidence="3">The sequence shown here is derived from an EMBL/GenBank/DDBJ whole genome shotgun (WGS) entry which is preliminary data.</text>
</comment>
<dbReference type="InterPro" id="IPR010285">
    <property type="entry name" value="DNA_helicase_pif1-like_DEAD"/>
</dbReference>
<dbReference type="EMBL" id="REGN01004924">
    <property type="protein sequence ID" value="RNA15571.1"/>
    <property type="molecule type" value="Genomic_DNA"/>
</dbReference>
<protein>
    <recommendedName>
        <fullName evidence="1">ATP-dependent DNA helicase</fullName>
        <ecNumber evidence="1">5.6.2.3</ecNumber>
    </recommendedName>
</protein>
<keyword evidence="1 3" id="KW-0347">Helicase</keyword>
<dbReference type="InterPro" id="IPR027417">
    <property type="entry name" value="P-loop_NTPase"/>
</dbReference>
<keyword evidence="4" id="KW-1185">Reference proteome</keyword>
<evidence type="ECO:0000256" key="1">
    <source>
        <dbReference type="RuleBase" id="RU363044"/>
    </source>
</evidence>
<gene>
    <name evidence="3" type="ORF">BpHYR1_033490</name>
</gene>
<feature type="domain" description="DNA helicase Pif1-like DEAD-box helicase" evidence="2">
    <location>
        <begin position="98"/>
        <end position="183"/>
    </location>
</feature>
<organism evidence="3 4">
    <name type="scientific">Brachionus plicatilis</name>
    <name type="common">Marine rotifer</name>
    <name type="synonym">Brachionus muelleri</name>
    <dbReference type="NCBI Taxonomy" id="10195"/>
    <lineage>
        <taxon>Eukaryota</taxon>
        <taxon>Metazoa</taxon>
        <taxon>Spiralia</taxon>
        <taxon>Gnathifera</taxon>
        <taxon>Rotifera</taxon>
        <taxon>Eurotatoria</taxon>
        <taxon>Monogononta</taxon>
        <taxon>Pseudotrocha</taxon>
        <taxon>Ploima</taxon>
        <taxon>Brachionidae</taxon>
        <taxon>Brachionus</taxon>
    </lineage>
</organism>
<dbReference type="Proteomes" id="UP000276133">
    <property type="component" value="Unassembled WGS sequence"/>
</dbReference>
<keyword evidence="1" id="KW-0233">DNA recombination</keyword>
<dbReference type="GO" id="GO:0006310">
    <property type="term" value="P:DNA recombination"/>
    <property type="evidence" value="ECO:0007669"/>
    <property type="project" value="UniProtKB-KW"/>
</dbReference>
<evidence type="ECO:0000313" key="4">
    <source>
        <dbReference type="Proteomes" id="UP000276133"/>
    </source>
</evidence>
<dbReference type="OrthoDB" id="416437at2759"/>
<keyword evidence="1 3" id="KW-0378">Hydrolase</keyword>
<dbReference type="SUPFAM" id="SSF52540">
    <property type="entry name" value="P-loop containing nucleoside triphosphate hydrolases"/>
    <property type="match status" value="1"/>
</dbReference>
<reference evidence="3 4" key="1">
    <citation type="journal article" date="2018" name="Sci. Rep.">
        <title>Genomic signatures of local adaptation to the degree of environmental predictability in rotifers.</title>
        <authorList>
            <person name="Franch-Gras L."/>
            <person name="Hahn C."/>
            <person name="Garcia-Roger E.M."/>
            <person name="Carmona M.J."/>
            <person name="Serra M."/>
            <person name="Gomez A."/>
        </authorList>
    </citation>
    <scope>NUCLEOTIDE SEQUENCE [LARGE SCALE GENOMIC DNA]</scope>
    <source>
        <strain evidence="3">HYR1</strain>
    </source>
</reference>
<dbReference type="AlphaFoldDB" id="A0A3M7QWS5"/>
<comment type="catalytic activity">
    <reaction evidence="1">
        <text>ATP + H2O = ADP + phosphate + H(+)</text>
        <dbReference type="Rhea" id="RHEA:13065"/>
        <dbReference type="ChEBI" id="CHEBI:15377"/>
        <dbReference type="ChEBI" id="CHEBI:15378"/>
        <dbReference type="ChEBI" id="CHEBI:30616"/>
        <dbReference type="ChEBI" id="CHEBI:43474"/>
        <dbReference type="ChEBI" id="CHEBI:456216"/>
        <dbReference type="EC" id="5.6.2.3"/>
    </reaction>
</comment>
<dbReference type="GO" id="GO:0000723">
    <property type="term" value="P:telomere maintenance"/>
    <property type="evidence" value="ECO:0007669"/>
    <property type="project" value="InterPro"/>
</dbReference>
<sequence>MSLVEDNFDIIKDTDHDIITYSRYGIVYVPVLEVDVAKSSFIFDDKELDEEENELINYDHNFATVEHNVPDQEIGSLLNFNDRVPTIIDNIKNDYNKLTICQKKIVDYIKENLNKQNLLFIWGAAGTGKTFLIDYLSKMLFINNKEVAKLATTSKLNLQGLAAKLIRGRTLHGFFSIYCEFDNHLRIDYFY</sequence>
<dbReference type="EC" id="5.6.2.3" evidence="1"/>
<keyword evidence="1" id="KW-0227">DNA damage</keyword>
<dbReference type="GO" id="GO:0005524">
    <property type="term" value="F:ATP binding"/>
    <property type="evidence" value="ECO:0007669"/>
    <property type="project" value="UniProtKB-KW"/>
</dbReference>
<evidence type="ECO:0000259" key="2">
    <source>
        <dbReference type="Pfam" id="PF05970"/>
    </source>
</evidence>
<comment type="similarity">
    <text evidence="1">Belongs to the helicase family.</text>
</comment>
<dbReference type="Pfam" id="PF05970">
    <property type="entry name" value="PIF1"/>
    <property type="match status" value="1"/>
</dbReference>
<dbReference type="GO" id="GO:0043139">
    <property type="term" value="F:5'-3' DNA helicase activity"/>
    <property type="evidence" value="ECO:0007669"/>
    <property type="project" value="UniProtKB-EC"/>
</dbReference>